<dbReference type="EMBL" id="JACXAC010000001">
    <property type="protein sequence ID" value="MBD2720941.1"/>
    <property type="molecule type" value="Genomic_DNA"/>
</dbReference>
<comment type="caution">
    <text evidence="1">The sequence shown here is derived from an EMBL/GenBank/DDBJ whole genome shotgun (WGS) entry which is preliminary data.</text>
</comment>
<dbReference type="PANTHER" id="PTHR38471">
    <property type="entry name" value="FOUR HELIX BUNDLE PROTEIN"/>
    <property type="match status" value="1"/>
</dbReference>
<accession>A0ABR8JPU5</accession>
<evidence type="ECO:0000313" key="1">
    <source>
        <dbReference type="EMBL" id="MBD2720941.1"/>
    </source>
</evidence>
<gene>
    <name evidence="1" type="ORF">IC234_02305</name>
</gene>
<dbReference type="NCBIfam" id="TIGR02436">
    <property type="entry name" value="four helix bundle protein"/>
    <property type="match status" value="1"/>
</dbReference>
<sequence length="143" mass="16444">MERSYTELSVWLQSRQLTKRVYELTKQFPKEELFGLTNQMRRAAVSIPSNIAEGCGRQHTRDTLQFLFVARGSLFEVETQSYLAHDLAYLAEIELQELLAAVTDCKKLLQGFIRYYRSLLPASQVAEDAPRYFSDNGQPTTDN</sequence>
<dbReference type="CDD" id="cd16377">
    <property type="entry name" value="23S_rRNA_IVP_like"/>
    <property type="match status" value="1"/>
</dbReference>
<protein>
    <submittedName>
        <fullName evidence="1">Four helix bundle protein</fullName>
    </submittedName>
</protein>
<name>A0ABR8JPU5_9BACT</name>
<dbReference type="PANTHER" id="PTHR38471:SF2">
    <property type="entry name" value="FOUR HELIX BUNDLE PROTEIN"/>
    <property type="match status" value="1"/>
</dbReference>
<proteinExistence type="predicted"/>
<dbReference type="InterPro" id="IPR036583">
    <property type="entry name" value="23S_rRNA_IVS_sf"/>
</dbReference>
<evidence type="ECO:0000313" key="2">
    <source>
        <dbReference type="Proteomes" id="UP000606003"/>
    </source>
</evidence>
<dbReference type="SUPFAM" id="SSF158446">
    <property type="entry name" value="IVS-encoded protein-like"/>
    <property type="match status" value="1"/>
</dbReference>
<dbReference type="InterPro" id="IPR012657">
    <property type="entry name" value="23S_rRNA-intervening_sequence"/>
</dbReference>
<dbReference type="Proteomes" id="UP000606003">
    <property type="component" value="Unassembled WGS sequence"/>
</dbReference>
<organism evidence="1 2">
    <name type="scientific">Hymenobacter armeniacus</name>
    <dbReference type="NCBI Taxonomy" id="2771358"/>
    <lineage>
        <taxon>Bacteria</taxon>
        <taxon>Pseudomonadati</taxon>
        <taxon>Bacteroidota</taxon>
        <taxon>Cytophagia</taxon>
        <taxon>Cytophagales</taxon>
        <taxon>Hymenobacteraceae</taxon>
        <taxon>Hymenobacter</taxon>
    </lineage>
</organism>
<dbReference type="RefSeq" id="WP_190922207.1">
    <property type="nucleotide sequence ID" value="NZ_JACXAC010000001.1"/>
</dbReference>
<keyword evidence="2" id="KW-1185">Reference proteome</keyword>
<dbReference type="Pfam" id="PF05635">
    <property type="entry name" value="23S_rRNA_IVP"/>
    <property type="match status" value="1"/>
</dbReference>
<dbReference type="Gene3D" id="1.20.1440.60">
    <property type="entry name" value="23S rRNA-intervening sequence"/>
    <property type="match status" value="1"/>
</dbReference>
<reference evidence="1 2" key="1">
    <citation type="submission" date="2020-09" db="EMBL/GenBank/DDBJ databases">
        <authorList>
            <person name="Kim M.K."/>
        </authorList>
    </citation>
    <scope>NUCLEOTIDE SEQUENCE [LARGE SCALE GENOMIC DNA]</scope>
    <source>
        <strain evidence="1 2">BT189</strain>
    </source>
</reference>